<name>A0ABR2F007_9ROSI</name>
<feature type="compositionally biased region" description="Pro residues" evidence="1">
    <location>
        <begin position="43"/>
        <end position="89"/>
    </location>
</feature>
<evidence type="ECO:0000256" key="1">
    <source>
        <dbReference type="SAM" id="MobiDB-lite"/>
    </source>
</evidence>
<keyword evidence="2" id="KW-0732">Signal</keyword>
<keyword evidence="4" id="KW-1185">Reference proteome</keyword>
<feature type="region of interest" description="Disordered" evidence="1">
    <location>
        <begin position="38"/>
        <end position="89"/>
    </location>
</feature>
<feature type="chain" id="PRO_5047364158" evidence="2">
    <location>
        <begin position="31"/>
        <end position="113"/>
    </location>
</feature>
<proteinExistence type="predicted"/>
<evidence type="ECO:0000313" key="4">
    <source>
        <dbReference type="Proteomes" id="UP001472677"/>
    </source>
</evidence>
<dbReference type="EMBL" id="JBBPBM010000009">
    <property type="protein sequence ID" value="KAK8568304.1"/>
    <property type="molecule type" value="Genomic_DNA"/>
</dbReference>
<protein>
    <submittedName>
        <fullName evidence="3">Uncharacterized protein</fullName>
    </submittedName>
</protein>
<dbReference type="Proteomes" id="UP001472677">
    <property type="component" value="Unassembled WGS sequence"/>
</dbReference>
<dbReference type="InterPro" id="IPR044659">
    <property type="entry name" value="PELPK1_2"/>
</dbReference>
<sequence length="113" mass="12568">MAYNHFPSFLLPTLLIVLLSFNVCTILVNARNLQDTTELSKPELPPFPQIPTLPKPELPPFPQIPTLPKPELPELPPLPEIPDLPKPTLPTIPTLPNDIPFPFFSPPHTTSNP</sequence>
<accession>A0ABR2F007</accession>
<dbReference type="PANTHER" id="PTHR33088">
    <property type="entry name" value="MUCIN-2"/>
    <property type="match status" value="1"/>
</dbReference>
<evidence type="ECO:0000256" key="2">
    <source>
        <dbReference type="SAM" id="SignalP"/>
    </source>
</evidence>
<comment type="caution">
    <text evidence="3">The sequence shown here is derived from an EMBL/GenBank/DDBJ whole genome shotgun (WGS) entry which is preliminary data.</text>
</comment>
<evidence type="ECO:0000313" key="3">
    <source>
        <dbReference type="EMBL" id="KAK8568304.1"/>
    </source>
</evidence>
<reference evidence="3 4" key="1">
    <citation type="journal article" date="2024" name="G3 (Bethesda)">
        <title>Genome assembly of Hibiscus sabdariffa L. provides insights into metabolisms of medicinal natural products.</title>
        <authorList>
            <person name="Kim T."/>
        </authorList>
    </citation>
    <scope>NUCLEOTIDE SEQUENCE [LARGE SCALE GENOMIC DNA]</scope>
    <source>
        <strain evidence="3">TK-2024</strain>
        <tissue evidence="3">Old leaves</tissue>
    </source>
</reference>
<feature type="signal peptide" evidence="2">
    <location>
        <begin position="1"/>
        <end position="30"/>
    </location>
</feature>
<gene>
    <name evidence="3" type="ORF">V6N12_006858</name>
</gene>
<organism evidence="3 4">
    <name type="scientific">Hibiscus sabdariffa</name>
    <name type="common">roselle</name>
    <dbReference type="NCBI Taxonomy" id="183260"/>
    <lineage>
        <taxon>Eukaryota</taxon>
        <taxon>Viridiplantae</taxon>
        <taxon>Streptophyta</taxon>
        <taxon>Embryophyta</taxon>
        <taxon>Tracheophyta</taxon>
        <taxon>Spermatophyta</taxon>
        <taxon>Magnoliopsida</taxon>
        <taxon>eudicotyledons</taxon>
        <taxon>Gunneridae</taxon>
        <taxon>Pentapetalae</taxon>
        <taxon>rosids</taxon>
        <taxon>malvids</taxon>
        <taxon>Malvales</taxon>
        <taxon>Malvaceae</taxon>
        <taxon>Malvoideae</taxon>
        <taxon>Hibiscus</taxon>
    </lineage>
</organism>
<dbReference type="PANTHER" id="PTHR33088:SF28">
    <property type="entry name" value="PROTEIN PELPK1-RELATED"/>
    <property type="match status" value="1"/>
</dbReference>